<evidence type="ECO:0000313" key="3">
    <source>
        <dbReference type="EMBL" id="MCW7556515.1"/>
    </source>
</evidence>
<sequence>MSRIRTVKPDLFKHDELFEAEHETGLPLRIAFVGLFTVCDREGRFAWRPRRLKIEILPYDDIDFTRVLDALKTRGFLVHYENSGVEYGCIPSFTSHQMINNKEQASSIPSVESGDSRLIKSETLVNTQSEPEKETDISRVADAIVTREGNSQGEGKGREGKGKEGVASYDACPAVAEPMPTDSLPDQPAKPNRSGEISTVFEHWQTVFNHPQAKLDDKRKRYIRQALKSGYTVIQLKQAIDGCSRTPHNIGQNDRGQVYDGIHVIFRDADQIDRFIRNADQPAVAQMSKAGRVTQASAKAVMAEMFGEGTHGR</sequence>
<evidence type="ECO:0000256" key="1">
    <source>
        <dbReference type="SAM" id="MobiDB-lite"/>
    </source>
</evidence>
<proteinExistence type="predicted"/>
<organism evidence="2 4">
    <name type="scientific">Endozoicomonas gorgoniicola</name>
    <dbReference type="NCBI Taxonomy" id="1234144"/>
    <lineage>
        <taxon>Bacteria</taxon>
        <taxon>Pseudomonadati</taxon>
        <taxon>Pseudomonadota</taxon>
        <taxon>Gammaproteobacteria</taxon>
        <taxon>Oceanospirillales</taxon>
        <taxon>Endozoicomonadaceae</taxon>
        <taxon>Endozoicomonas</taxon>
    </lineage>
</organism>
<dbReference type="RefSeq" id="WP_262566144.1">
    <property type="nucleotide sequence ID" value="NZ_CP103299.1"/>
</dbReference>
<evidence type="ECO:0000313" key="4">
    <source>
        <dbReference type="Proteomes" id="UP001209854"/>
    </source>
</evidence>
<feature type="compositionally biased region" description="Basic and acidic residues" evidence="1">
    <location>
        <begin position="155"/>
        <end position="164"/>
    </location>
</feature>
<dbReference type="Proteomes" id="UP001209854">
    <property type="component" value="Unassembled WGS sequence"/>
</dbReference>
<protein>
    <submittedName>
        <fullName evidence="2">Uncharacterized protein</fullName>
    </submittedName>
</protein>
<dbReference type="EMBL" id="JAPFCC010000002">
    <property type="protein sequence ID" value="MCW7556515.1"/>
    <property type="molecule type" value="Genomic_DNA"/>
</dbReference>
<evidence type="ECO:0000313" key="2">
    <source>
        <dbReference type="EMBL" id="MCW7556464.1"/>
    </source>
</evidence>
<gene>
    <name evidence="2" type="ORF">NX722_28280</name>
    <name evidence="3" type="ORF">NX722_28535</name>
</gene>
<keyword evidence="4" id="KW-1185">Reference proteome</keyword>
<name>A0ABT3N4C6_9GAMM</name>
<dbReference type="EMBL" id="JAPFCC010000001">
    <property type="protein sequence ID" value="MCW7556464.1"/>
    <property type="molecule type" value="Genomic_DNA"/>
</dbReference>
<accession>A0ABT3N4C6</accession>
<feature type="compositionally biased region" description="Basic and acidic residues" evidence="1">
    <location>
        <begin position="130"/>
        <end position="139"/>
    </location>
</feature>
<comment type="caution">
    <text evidence="2">The sequence shown here is derived from an EMBL/GenBank/DDBJ whole genome shotgun (WGS) entry which is preliminary data.</text>
</comment>
<feature type="region of interest" description="Disordered" evidence="1">
    <location>
        <begin position="175"/>
        <end position="194"/>
    </location>
</feature>
<reference evidence="2 4" key="1">
    <citation type="submission" date="2022-10" db="EMBL/GenBank/DDBJ databases">
        <title>High-quality genome sequences of two octocoral-associated bacteria, Endozoicomonas euniceicola EF212 and Endozoicomonas gorgoniicola PS125.</title>
        <authorList>
            <person name="Chiou Y.-J."/>
            <person name="Chen Y.-H."/>
        </authorList>
    </citation>
    <scope>NUCLEOTIDE SEQUENCE [LARGE SCALE GENOMIC DNA]</scope>
    <source>
        <strain evidence="2 4">PS125</strain>
    </source>
</reference>
<feature type="region of interest" description="Disordered" evidence="1">
    <location>
        <begin position="123"/>
        <end position="166"/>
    </location>
</feature>